<evidence type="ECO:0000256" key="4">
    <source>
        <dbReference type="SAM" id="Coils"/>
    </source>
</evidence>
<feature type="compositionally biased region" description="Gly residues" evidence="5">
    <location>
        <begin position="613"/>
        <end position="627"/>
    </location>
</feature>
<evidence type="ECO:0000256" key="2">
    <source>
        <dbReference type="ARBA" id="ARBA00011322"/>
    </source>
</evidence>
<comment type="similarity">
    <text evidence="1">Belongs to the SMC family. SbcC subfamily.</text>
</comment>
<feature type="region of interest" description="Disordered" evidence="5">
    <location>
        <begin position="611"/>
        <end position="630"/>
    </location>
</feature>
<reference evidence="6 7" key="1">
    <citation type="submission" date="2018-11" db="EMBL/GenBank/DDBJ databases">
        <title>Genomes From Bacteria Associated with the Canine Oral Cavity: a Test Case for Automated Genome-Based Taxonomic Assignment.</title>
        <authorList>
            <person name="Coil D.A."/>
            <person name="Jospin G."/>
            <person name="Darling A.E."/>
            <person name="Wallis C."/>
            <person name="Davis I.J."/>
            <person name="Harris S."/>
            <person name="Eisen J.A."/>
            <person name="Holcombe L.J."/>
            <person name="O'Flynn C."/>
        </authorList>
    </citation>
    <scope>NUCLEOTIDE SEQUENCE [LARGE SCALE GENOMIC DNA]</scope>
    <source>
        <strain evidence="6 7">OH5050</strain>
    </source>
</reference>
<dbReference type="Pfam" id="PF13555">
    <property type="entry name" value="AAA_29"/>
    <property type="match status" value="1"/>
</dbReference>
<dbReference type="PANTHER" id="PTHR32114">
    <property type="entry name" value="ABC TRANSPORTER ABCH.3"/>
    <property type="match status" value="1"/>
</dbReference>
<comment type="caution">
    <text evidence="6">The sequence shown here is derived from an EMBL/GenBank/DDBJ whole genome shotgun (WGS) entry which is preliminary data.</text>
</comment>
<keyword evidence="7" id="KW-1185">Reference proteome</keyword>
<evidence type="ECO:0000313" key="6">
    <source>
        <dbReference type="EMBL" id="RRD26717.1"/>
    </source>
</evidence>
<feature type="coiled-coil region" evidence="4">
    <location>
        <begin position="637"/>
        <end position="671"/>
    </location>
</feature>
<dbReference type="InterPro" id="IPR027417">
    <property type="entry name" value="P-loop_NTPase"/>
</dbReference>
<dbReference type="EMBL" id="RQZC01000020">
    <property type="protein sequence ID" value="RRD26717.1"/>
    <property type="molecule type" value="Genomic_DNA"/>
</dbReference>
<dbReference type="RefSeq" id="WP_124934368.1">
    <property type="nucleotide sequence ID" value="NZ_RQZC01000020.1"/>
</dbReference>
<proteinExistence type="inferred from homology"/>
<protein>
    <recommendedName>
        <fullName evidence="3">Nuclease SbcCD subunit C</fullName>
    </recommendedName>
</protein>
<dbReference type="Pfam" id="PF13558">
    <property type="entry name" value="SbcC_Walker_B"/>
    <property type="match status" value="1"/>
</dbReference>
<evidence type="ECO:0000313" key="7">
    <source>
        <dbReference type="Proteomes" id="UP000271272"/>
    </source>
</evidence>
<evidence type="ECO:0000256" key="1">
    <source>
        <dbReference type="ARBA" id="ARBA00006930"/>
    </source>
</evidence>
<comment type="subunit">
    <text evidence="2">Heterodimer of SbcC and SbcD.</text>
</comment>
<dbReference type="OrthoDB" id="174137at2"/>
<dbReference type="Proteomes" id="UP000271272">
    <property type="component" value="Unassembled WGS sequence"/>
</dbReference>
<keyword evidence="4" id="KW-0175">Coiled coil</keyword>
<organism evidence="6 7">
    <name type="scientific">Actinomyces bowdenii</name>
    <dbReference type="NCBI Taxonomy" id="131109"/>
    <lineage>
        <taxon>Bacteria</taxon>
        <taxon>Bacillati</taxon>
        <taxon>Actinomycetota</taxon>
        <taxon>Actinomycetes</taxon>
        <taxon>Actinomycetales</taxon>
        <taxon>Actinomycetaceae</taxon>
        <taxon>Actinomyces</taxon>
    </lineage>
</organism>
<sequence length="1134" mass="126149">MTILDTLFGLIPAQSRGQQWLAEELQLINWGGYDGGPHRVRFSPGATLLCGGSGSGKSTLMDAYIALMMPHTTPFNGASNGGVSGRARSGDQRNILSYGRGKIDESRTEEGTRMRVLRGDGRDTWTAVAMTWADHDGSRFTAVRAWYIPASARALEETVKVRGVVDGPFDLADLEQAAAQRLAAPALRAAGLETMATDREFLARIYSVLGIGAAGSGAKAMGLLARIQAGQQISTVDELYKRMVLEAPETLTAAEAVVAHFDELDATRERMVTAQKQVRALAPIRQMRERIEQAGERLRLIDRIGSFSQAGSRAALWRHERRLGLLREVEDELHGRKREADAVLREREAAARTAQAEYEAALEVVRHSGGGRLEAAERELRAVERRLEDVRRARERFAEATACLEARVTTEKDFAALARRARAELDRPRGRTALRSAYAEARARATALRRDLEEAQAERELARGRQDSIPTRLHDSRRMLAEAAGLSSSELPFVGELVEVRAEFEPWREAFNLALGGFATTLLIDAAHLERFREAINAVRTPARLRYEGVHTGLERRGEPDPRSLPGRLDYRETVFTGWLRDRLEQQFGFICVDSARELRDHPRALTLTGQVSQGGRGAHGGQGGRNVLGFSPHRRLEELDREISALRERAERAAREQERAEEDLDTMEARHGACARVLETDWAQIDVASVERERQRWSGVIAEVSSSSPRIAELQQRCAALQARVDGLREGIGRAKARQEQVEAQWAANTDAVDEAQTALDEAREEDGVILSEEEQAYLDGRFPLEEPAGTGSAPSPAARLERFDAALSTASRLVEEDRRSAMETVGQQREALRRTLEVFLDTWPNPSLRADPDTSLKDFERILQDLETSGLHELEAQWRNSLLRLSGNDLTNLDSSLSRARREIQERIAPVNRIMEDLPFYDDDHRLQISLHENQSEVRRRFRRELREVRGLIDAASSDAQREQAYGRMSRLIDRIRRDAPDVATLIDVRTHVRISAEKVHARTKEHAALYDHIGEKSGGESQELIAFIVGAALRYQLGDADAARPRYAVVFLDEALIKADARFTQRAIGAWRGLGFQLVIGAPNDKYSAIEPHVEAEYDILKDTRGRSWAKPKVALPGGGAVGQDGARGAG</sequence>
<evidence type="ECO:0000256" key="3">
    <source>
        <dbReference type="ARBA" id="ARBA00013368"/>
    </source>
</evidence>
<dbReference type="Gene3D" id="3.40.50.300">
    <property type="entry name" value="P-loop containing nucleotide triphosphate hydrolases"/>
    <property type="match status" value="1"/>
</dbReference>
<feature type="coiled-coil region" evidence="4">
    <location>
        <begin position="438"/>
        <end position="465"/>
    </location>
</feature>
<accession>A0A3P1UZ50</accession>
<dbReference type="PANTHER" id="PTHR32114:SF2">
    <property type="entry name" value="ABC TRANSPORTER ABCH.3"/>
    <property type="match status" value="1"/>
</dbReference>
<dbReference type="Gene3D" id="1.10.287.1490">
    <property type="match status" value="1"/>
</dbReference>
<name>A0A3P1UZ50_9ACTO</name>
<feature type="coiled-coil region" evidence="4">
    <location>
        <begin position="373"/>
        <end position="400"/>
    </location>
</feature>
<dbReference type="AlphaFoldDB" id="A0A3P1UZ50"/>
<evidence type="ECO:0000256" key="5">
    <source>
        <dbReference type="SAM" id="MobiDB-lite"/>
    </source>
</evidence>
<gene>
    <name evidence="6" type="ORF">EII10_10040</name>
</gene>
<dbReference type="SUPFAM" id="SSF52540">
    <property type="entry name" value="P-loop containing nucleoside triphosphate hydrolases"/>
    <property type="match status" value="1"/>
</dbReference>